<dbReference type="Proteomes" id="UP000076154">
    <property type="component" value="Unassembled WGS sequence"/>
</dbReference>
<dbReference type="InParanoid" id="A0A369JY21"/>
<organism evidence="2 3">
    <name type="scientific">Hypsizygus marmoreus</name>
    <name type="common">White beech mushroom</name>
    <name type="synonym">Agaricus marmoreus</name>
    <dbReference type="NCBI Taxonomy" id="39966"/>
    <lineage>
        <taxon>Eukaryota</taxon>
        <taxon>Fungi</taxon>
        <taxon>Dikarya</taxon>
        <taxon>Basidiomycota</taxon>
        <taxon>Agaricomycotina</taxon>
        <taxon>Agaricomycetes</taxon>
        <taxon>Agaricomycetidae</taxon>
        <taxon>Agaricales</taxon>
        <taxon>Tricholomatineae</taxon>
        <taxon>Lyophyllaceae</taxon>
        <taxon>Hypsizygus</taxon>
    </lineage>
</organism>
<evidence type="ECO:0000256" key="1">
    <source>
        <dbReference type="SAM" id="MobiDB-lite"/>
    </source>
</evidence>
<feature type="region of interest" description="Disordered" evidence="1">
    <location>
        <begin position="35"/>
        <end position="72"/>
    </location>
</feature>
<gene>
    <name evidence="2" type="ORF">Hypma_004538</name>
</gene>
<protein>
    <submittedName>
        <fullName evidence="2">Uncharacterized protein</fullName>
    </submittedName>
</protein>
<evidence type="ECO:0000313" key="2">
    <source>
        <dbReference type="EMBL" id="RDB27241.1"/>
    </source>
</evidence>
<name>A0A369JY21_HYPMA</name>
<proteinExistence type="predicted"/>
<evidence type="ECO:0000313" key="3">
    <source>
        <dbReference type="Proteomes" id="UP000076154"/>
    </source>
</evidence>
<reference evidence="2" key="1">
    <citation type="submission" date="2018-04" db="EMBL/GenBank/DDBJ databases">
        <title>Whole genome sequencing of Hypsizygus marmoreus.</title>
        <authorList>
            <person name="Choi I.-G."/>
            <person name="Min B."/>
            <person name="Kim J.-G."/>
            <person name="Kim S."/>
            <person name="Oh Y.-L."/>
            <person name="Kong W.-S."/>
            <person name="Park H."/>
            <person name="Jeong J."/>
            <person name="Song E.-S."/>
        </authorList>
    </citation>
    <scope>NUCLEOTIDE SEQUENCE [LARGE SCALE GENOMIC DNA]</scope>
    <source>
        <strain evidence="2">51987-8</strain>
    </source>
</reference>
<comment type="caution">
    <text evidence="2">The sequence shown here is derived from an EMBL/GenBank/DDBJ whole genome shotgun (WGS) entry which is preliminary data.</text>
</comment>
<sequence length="72" mass="7766">MHVFLPLSLATPDTTAEKEFSAVARSFLSTTTKCSAGEESPDVTTMSHHPAVSHRSTHFHSSYTLPPARPAV</sequence>
<dbReference type="EMBL" id="LUEZ02000017">
    <property type="protein sequence ID" value="RDB27241.1"/>
    <property type="molecule type" value="Genomic_DNA"/>
</dbReference>
<accession>A0A369JY21</accession>
<keyword evidence="3" id="KW-1185">Reference proteome</keyword>
<dbReference type="AlphaFoldDB" id="A0A369JY21"/>